<comment type="caution">
    <text evidence="3">The sequence shown here is derived from an EMBL/GenBank/DDBJ whole genome shotgun (WGS) entry which is preliminary data.</text>
</comment>
<proteinExistence type="predicted"/>
<dbReference type="Pfam" id="PF19054">
    <property type="entry name" value="DUF5753"/>
    <property type="match status" value="1"/>
</dbReference>
<protein>
    <submittedName>
        <fullName evidence="3">Transcriptional regulator with XRE-family HTH domain</fullName>
    </submittedName>
</protein>
<dbReference type="InterPro" id="IPR043917">
    <property type="entry name" value="DUF5753"/>
</dbReference>
<dbReference type="EMBL" id="JAVDXW010000001">
    <property type="protein sequence ID" value="MDR7300080.1"/>
    <property type="molecule type" value="Genomic_DNA"/>
</dbReference>
<feature type="compositionally biased region" description="Polar residues" evidence="1">
    <location>
        <begin position="1"/>
        <end position="13"/>
    </location>
</feature>
<dbReference type="InterPro" id="IPR001387">
    <property type="entry name" value="Cro/C1-type_HTH"/>
</dbReference>
<dbReference type="SMART" id="SM00530">
    <property type="entry name" value="HTH_XRE"/>
    <property type="match status" value="1"/>
</dbReference>
<evidence type="ECO:0000313" key="4">
    <source>
        <dbReference type="Proteomes" id="UP001180845"/>
    </source>
</evidence>
<accession>A0AAE3ZA22</accession>
<dbReference type="AlphaFoldDB" id="A0AAE3ZA22"/>
<dbReference type="GO" id="GO:0003677">
    <property type="term" value="F:DNA binding"/>
    <property type="evidence" value="ECO:0007669"/>
    <property type="project" value="InterPro"/>
</dbReference>
<reference evidence="3" key="1">
    <citation type="submission" date="2023-07" db="EMBL/GenBank/DDBJ databases">
        <title>Sequencing the genomes of 1000 actinobacteria strains.</title>
        <authorList>
            <person name="Klenk H.-P."/>
        </authorList>
    </citation>
    <scope>NUCLEOTIDE SEQUENCE</scope>
    <source>
        <strain evidence="3">DSM 45977</strain>
    </source>
</reference>
<feature type="region of interest" description="Disordered" evidence="1">
    <location>
        <begin position="1"/>
        <end position="23"/>
    </location>
</feature>
<dbReference type="Pfam" id="PF13560">
    <property type="entry name" value="HTH_31"/>
    <property type="match status" value="1"/>
</dbReference>
<evidence type="ECO:0000259" key="2">
    <source>
        <dbReference type="PROSITE" id="PS50943"/>
    </source>
</evidence>
<dbReference type="InterPro" id="IPR010982">
    <property type="entry name" value="Lambda_DNA-bd_dom_sf"/>
</dbReference>
<dbReference type="Proteomes" id="UP001180845">
    <property type="component" value="Unassembled WGS sequence"/>
</dbReference>
<dbReference type="PROSITE" id="PS50943">
    <property type="entry name" value="HTH_CROC1"/>
    <property type="match status" value="1"/>
</dbReference>
<dbReference type="CDD" id="cd00093">
    <property type="entry name" value="HTH_XRE"/>
    <property type="match status" value="1"/>
</dbReference>
<dbReference type="RefSeq" id="WP_310268250.1">
    <property type="nucleotide sequence ID" value="NZ_JAVDXW010000001.1"/>
</dbReference>
<keyword evidence="4" id="KW-1185">Reference proteome</keyword>
<organism evidence="3 4">
    <name type="scientific">Haloactinomyces albus</name>
    <dbReference type="NCBI Taxonomy" id="1352928"/>
    <lineage>
        <taxon>Bacteria</taxon>
        <taxon>Bacillati</taxon>
        <taxon>Actinomycetota</taxon>
        <taxon>Actinomycetes</taxon>
        <taxon>Actinopolysporales</taxon>
        <taxon>Actinopolysporaceae</taxon>
        <taxon>Haloactinomyces</taxon>
    </lineage>
</organism>
<gene>
    <name evidence="3" type="ORF">JOF55_000261</name>
</gene>
<sequence length="305" mass="33922">MELSTGSLPNNNEGDQEKRMTERISPTVRLRKLVRRLRTWRDRAGMRQDDVGTVLGWSTAKVSRYENAEQIPGPAEIIALATIYGVPDQERDQYMALAVQARQKGWWQRYGSETLASNFHEYVGLESEASHVREYTTDLIPGLLQTERYATALTQAWLPKVDSSVAAERASLRAQRQQGLHESEPLQLSTVIGEAALRQEVGGPEVMREQLQHLAAMAELPHVTIQVLPFSAGAVPALGVPFILLSFPDPEDPDVPFADYLTGCVYVEDEDEVTSYSLNYSALENDRALDPAASLTLISKLAEQL</sequence>
<dbReference type="SUPFAM" id="SSF47413">
    <property type="entry name" value="lambda repressor-like DNA-binding domains"/>
    <property type="match status" value="1"/>
</dbReference>
<name>A0AAE3ZA22_9ACTN</name>
<feature type="domain" description="HTH cro/C1-type" evidence="2">
    <location>
        <begin position="37"/>
        <end position="91"/>
    </location>
</feature>
<dbReference type="Gene3D" id="1.10.260.40">
    <property type="entry name" value="lambda repressor-like DNA-binding domains"/>
    <property type="match status" value="1"/>
</dbReference>
<evidence type="ECO:0000313" key="3">
    <source>
        <dbReference type="EMBL" id="MDR7300080.1"/>
    </source>
</evidence>
<evidence type="ECO:0000256" key="1">
    <source>
        <dbReference type="SAM" id="MobiDB-lite"/>
    </source>
</evidence>